<evidence type="ECO:0000256" key="2">
    <source>
        <dbReference type="ARBA" id="ARBA00022723"/>
    </source>
</evidence>
<dbReference type="GO" id="GO:0046872">
    <property type="term" value="F:metal ion binding"/>
    <property type="evidence" value="ECO:0007669"/>
    <property type="project" value="UniProtKB-KW"/>
</dbReference>
<evidence type="ECO:0000256" key="3">
    <source>
        <dbReference type="ARBA" id="ARBA00022842"/>
    </source>
</evidence>
<accession>A0A3L6TAK6</accession>
<comment type="caution">
    <text evidence="4">The sequence shown here is derived from an EMBL/GenBank/DDBJ whole genome shotgun (WGS) entry which is preliminary data.</text>
</comment>
<dbReference type="AlphaFoldDB" id="A0A3L6TAK6"/>
<dbReference type="SUPFAM" id="SSF53335">
    <property type="entry name" value="S-adenosyl-L-methionine-dependent methyltransferases"/>
    <property type="match status" value="1"/>
</dbReference>
<sequence>MALRWSYPGGNYMRETKPIIESATIEVYTALLPKTMVVVDLGCSSGPNTLLFISNVIRVIADQCKSSDGDPVELQFVLNDLPGNDFNELFRAVEKFKKSDTTDQLGRAPPFYYISGLPESYYKRLFPHQSAPEGREACLNKDNIYITYTTTPVEVKQFQEQFHKDFSLFLKLRHEELVYGGKMVLIFLGRKDEDVYNGDLNKIFGLVARSLQSLVLKGLVEKQKLESFNLPVYGPSIAEVKEVVMQSNLFSMDQIKLFEANWDPFDDSEGDDVHDIAHSSFNVAKGMRSVLKSMIASHFGEAIVDALFVEFRCLVAKHLEEEKTKYALIATSLKKI</sequence>
<keyword evidence="3" id="KW-0460">Magnesium</keyword>
<comment type="similarity">
    <text evidence="1">Belongs to the methyltransferase superfamily. Type-7 methyltransferase family. SABATH subfamily.</text>
</comment>
<dbReference type="GO" id="GO:0008168">
    <property type="term" value="F:methyltransferase activity"/>
    <property type="evidence" value="ECO:0007669"/>
    <property type="project" value="InterPro"/>
</dbReference>
<organism evidence="4 5">
    <name type="scientific">Panicum miliaceum</name>
    <name type="common">Proso millet</name>
    <name type="synonym">Broomcorn millet</name>
    <dbReference type="NCBI Taxonomy" id="4540"/>
    <lineage>
        <taxon>Eukaryota</taxon>
        <taxon>Viridiplantae</taxon>
        <taxon>Streptophyta</taxon>
        <taxon>Embryophyta</taxon>
        <taxon>Tracheophyta</taxon>
        <taxon>Spermatophyta</taxon>
        <taxon>Magnoliopsida</taxon>
        <taxon>Liliopsida</taxon>
        <taxon>Poales</taxon>
        <taxon>Poaceae</taxon>
        <taxon>PACMAD clade</taxon>
        <taxon>Panicoideae</taxon>
        <taxon>Panicodae</taxon>
        <taxon>Paniceae</taxon>
        <taxon>Panicinae</taxon>
        <taxon>Panicum</taxon>
        <taxon>Panicum sect. Panicum</taxon>
    </lineage>
</organism>
<dbReference type="InterPro" id="IPR005299">
    <property type="entry name" value="MeTrfase_7"/>
</dbReference>
<dbReference type="Gene3D" id="3.40.50.150">
    <property type="entry name" value="Vaccinia Virus protein VP39"/>
    <property type="match status" value="1"/>
</dbReference>
<dbReference type="EMBL" id="PQIB02000002">
    <property type="protein sequence ID" value="RLN35239.1"/>
    <property type="molecule type" value="Genomic_DNA"/>
</dbReference>
<reference evidence="5" key="1">
    <citation type="journal article" date="2019" name="Nat. Commun.">
        <title>The genome of broomcorn millet.</title>
        <authorList>
            <person name="Zou C."/>
            <person name="Miki D."/>
            <person name="Li D."/>
            <person name="Tang Q."/>
            <person name="Xiao L."/>
            <person name="Rajput S."/>
            <person name="Deng P."/>
            <person name="Jia W."/>
            <person name="Huang R."/>
            <person name="Zhang M."/>
            <person name="Sun Y."/>
            <person name="Hu J."/>
            <person name="Fu X."/>
            <person name="Schnable P.S."/>
            <person name="Li F."/>
            <person name="Zhang H."/>
            <person name="Feng B."/>
            <person name="Zhu X."/>
            <person name="Liu R."/>
            <person name="Schnable J.C."/>
            <person name="Zhu J.-K."/>
            <person name="Zhang H."/>
        </authorList>
    </citation>
    <scope>NUCLEOTIDE SEQUENCE [LARGE SCALE GENOMIC DNA]</scope>
</reference>
<dbReference type="InterPro" id="IPR042086">
    <property type="entry name" value="MeTrfase_capping"/>
</dbReference>
<proteinExistence type="inferred from homology"/>
<keyword evidence="5" id="KW-1185">Reference proteome</keyword>
<dbReference type="Gene3D" id="1.10.1200.270">
    <property type="entry name" value="Methyltransferase, alpha-helical capping domain"/>
    <property type="match status" value="1"/>
</dbReference>
<evidence type="ECO:0000313" key="4">
    <source>
        <dbReference type="EMBL" id="RLN35239.1"/>
    </source>
</evidence>
<dbReference type="PANTHER" id="PTHR31009">
    <property type="entry name" value="S-ADENOSYL-L-METHIONINE:CARBOXYL METHYLTRANSFERASE FAMILY PROTEIN"/>
    <property type="match status" value="1"/>
</dbReference>
<dbReference type="Pfam" id="PF03492">
    <property type="entry name" value="Methyltransf_7"/>
    <property type="match status" value="2"/>
</dbReference>
<evidence type="ECO:0000313" key="5">
    <source>
        <dbReference type="Proteomes" id="UP000275267"/>
    </source>
</evidence>
<name>A0A3L6TAK6_PANMI</name>
<keyword evidence="2" id="KW-0479">Metal-binding</keyword>
<dbReference type="OrthoDB" id="638608at2759"/>
<evidence type="ECO:0000256" key="1">
    <source>
        <dbReference type="ARBA" id="ARBA00008908"/>
    </source>
</evidence>
<dbReference type="Proteomes" id="UP000275267">
    <property type="component" value="Unassembled WGS sequence"/>
</dbReference>
<gene>
    <name evidence="4" type="ORF">C2845_PM03G24920</name>
</gene>
<dbReference type="InterPro" id="IPR029063">
    <property type="entry name" value="SAM-dependent_MTases_sf"/>
</dbReference>
<protein>
    <submittedName>
        <fullName evidence="4">Uncharacterized protein</fullName>
    </submittedName>
</protein>